<organism evidence="2">
    <name type="scientific">Mycobacterium xenopi 4042</name>
    <dbReference type="NCBI Taxonomy" id="1299334"/>
    <lineage>
        <taxon>Bacteria</taxon>
        <taxon>Bacillati</taxon>
        <taxon>Actinomycetota</taxon>
        <taxon>Actinomycetes</taxon>
        <taxon>Mycobacteriales</taxon>
        <taxon>Mycobacteriaceae</taxon>
        <taxon>Mycobacterium</taxon>
    </lineage>
</organism>
<evidence type="ECO:0000313" key="2">
    <source>
        <dbReference type="EMBL" id="EUA24099.1"/>
    </source>
</evidence>
<dbReference type="EMBL" id="JAOB01000066">
    <property type="protein sequence ID" value="EUA24099.1"/>
    <property type="molecule type" value="Genomic_DNA"/>
</dbReference>
<name>X7ZXU9_MYCXE</name>
<feature type="region of interest" description="Disordered" evidence="1">
    <location>
        <begin position="66"/>
        <end position="85"/>
    </location>
</feature>
<dbReference type="AlphaFoldDB" id="X7ZXU9"/>
<reference evidence="2" key="1">
    <citation type="submission" date="2014-01" db="EMBL/GenBank/DDBJ databases">
        <authorList>
            <person name="Brown-Elliot B."/>
            <person name="Wallace R."/>
            <person name="Lenaerts A."/>
            <person name="Ordway D."/>
            <person name="DeGroote M.A."/>
            <person name="Parker T."/>
            <person name="Sizemore C."/>
            <person name="Tallon L.J."/>
            <person name="Sadzewicz L.K."/>
            <person name="Sengamalay N."/>
            <person name="Fraser C.M."/>
            <person name="Hine E."/>
            <person name="Shefchek K.A."/>
            <person name="Das S.P."/>
            <person name="Tettelin H."/>
        </authorList>
    </citation>
    <scope>NUCLEOTIDE SEQUENCE [LARGE SCALE GENOMIC DNA]</scope>
    <source>
        <strain evidence="2">4042</strain>
    </source>
</reference>
<comment type="caution">
    <text evidence="2">The sequence shown here is derived from an EMBL/GenBank/DDBJ whole genome shotgun (WGS) entry which is preliminary data.</text>
</comment>
<gene>
    <name evidence="2" type="ORF">I553_3666</name>
</gene>
<proteinExistence type="predicted"/>
<sequence length="126" mass="13787">MLERATLLCRMSPTITMRRPSMPPRRCRMVSASSSACVGCSWVPSPALITEGPPCSVAVQSASRCAAPEAGGGSPARRRRRRAGSARCRAAIRPCHRRSRRADVDHVGAHQLAGHFERHRVRVEFS</sequence>
<evidence type="ECO:0000256" key="1">
    <source>
        <dbReference type="SAM" id="MobiDB-lite"/>
    </source>
</evidence>
<accession>X7ZXU9</accession>
<protein>
    <submittedName>
        <fullName evidence="2">Uncharacterized protein</fullName>
    </submittedName>
</protein>